<organism evidence="2 3">
    <name type="scientific">Clostridium muellerianum</name>
    <dbReference type="NCBI Taxonomy" id="2716538"/>
    <lineage>
        <taxon>Bacteria</taxon>
        <taxon>Bacillati</taxon>
        <taxon>Bacillota</taxon>
        <taxon>Clostridia</taxon>
        <taxon>Eubacteriales</taxon>
        <taxon>Clostridiaceae</taxon>
        <taxon>Clostridium</taxon>
    </lineage>
</organism>
<gene>
    <name evidence="2" type="ORF">HBE96_05875</name>
</gene>
<reference evidence="2 3" key="2">
    <citation type="submission" date="2020-06" db="EMBL/GenBank/DDBJ databases">
        <title>Complete Genome Sequence of Clostridium muelleri sp. nov. P21T, an Acid-Alcohol Producing Acetogen Isolated from Old Hay.</title>
        <authorList>
            <person name="Duncan K.E."/>
            <person name="Tanner R.S."/>
        </authorList>
    </citation>
    <scope>NUCLEOTIDE SEQUENCE [LARGE SCALE GENOMIC DNA]</scope>
    <source>
        <strain evidence="2 3">P21</strain>
    </source>
</reference>
<keyword evidence="3" id="KW-1185">Reference proteome</keyword>
<dbReference type="RefSeq" id="WP_169296828.1">
    <property type="nucleotide sequence ID" value="NZ_JABBNI010000011.1"/>
</dbReference>
<protein>
    <submittedName>
        <fullName evidence="2">Uncharacterized protein</fullName>
    </submittedName>
</protein>
<keyword evidence="1" id="KW-1133">Transmembrane helix</keyword>
<name>A0A7Y0HMJ1_9CLOT</name>
<reference evidence="2 3" key="1">
    <citation type="submission" date="2020-04" db="EMBL/GenBank/DDBJ databases">
        <authorList>
            <person name="Doyle D.A."/>
        </authorList>
    </citation>
    <scope>NUCLEOTIDE SEQUENCE [LARGE SCALE GENOMIC DNA]</scope>
    <source>
        <strain evidence="2 3">P21</strain>
    </source>
</reference>
<evidence type="ECO:0000313" key="3">
    <source>
        <dbReference type="Proteomes" id="UP000537131"/>
    </source>
</evidence>
<keyword evidence="1" id="KW-0812">Transmembrane</keyword>
<feature type="transmembrane region" description="Helical" evidence="1">
    <location>
        <begin position="371"/>
        <end position="392"/>
    </location>
</feature>
<dbReference type="AlphaFoldDB" id="A0A7Y0HMJ1"/>
<evidence type="ECO:0000256" key="1">
    <source>
        <dbReference type="SAM" id="Phobius"/>
    </source>
</evidence>
<sequence>MSRRINLKKRNKSKKIRRTRINDTNSKKVHAIVKMLVATRVFCSLIYLIFYTIPKDAWVSFDGTLNSINLSKNVVGSIGGETKLVYSSGGIISNYLPIKIQYNDKTVELKEGGFKIVFSKRSNVSCAGNIGLGFNNCVNIYNRNALITNHLQVSGDIATVGNGEIYEGIKHNIYNKKDDELHGITWELGGAPNMEILFDQFGIDNLYSVFINDTPLNLRNIKDNIMKIQSSDEKFPLRLAIDTKSNLSFKVDNRFRFTGKSDNVGLLTASKANLTFINSSTPQQLQVPLTSLSIKRLETEARYKNNDEYLQAKDDPTQMINNDFDIKVENNPNNSDNNKGSNKNKLECLISGRVKGISLSNKSLFPNITQWIIYNSNALTTILITTYVSIIFNSITKKE</sequence>
<dbReference type="Proteomes" id="UP000537131">
    <property type="component" value="Unassembled WGS sequence"/>
</dbReference>
<evidence type="ECO:0000313" key="2">
    <source>
        <dbReference type="EMBL" id="NMM62220.1"/>
    </source>
</evidence>
<feature type="transmembrane region" description="Helical" evidence="1">
    <location>
        <begin position="31"/>
        <end position="53"/>
    </location>
</feature>
<proteinExistence type="predicted"/>
<dbReference type="EMBL" id="JABBNI010000011">
    <property type="protein sequence ID" value="NMM62220.1"/>
    <property type="molecule type" value="Genomic_DNA"/>
</dbReference>
<keyword evidence="1" id="KW-0472">Membrane</keyword>
<comment type="caution">
    <text evidence="2">The sequence shown here is derived from an EMBL/GenBank/DDBJ whole genome shotgun (WGS) entry which is preliminary data.</text>
</comment>
<accession>A0A7Y0HMJ1</accession>